<dbReference type="InterPro" id="IPR036249">
    <property type="entry name" value="Thioredoxin-like_sf"/>
</dbReference>
<dbReference type="eggNOG" id="KOG2244">
    <property type="taxonomic scope" value="Eukaryota"/>
</dbReference>
<evidence type="ECO:0000259" key="1">
    <source>
        <dbReference type="Pfam" id="PF03190"/>
    </source>
</evidence>
<evidence type="ECO:0000313" key="2">
    <source>
        <dbReference type="EMBL" id="KJE92465.1"/>
    </source>
</evidence>
<reference evidence="3" key="1">
    <citation type="submission" date="2011-02" db="EMBL/GenBank/DDBJ databases">
        <title>The Genome Sequence of Capsaspora owczarzaki ATCC 30864.</title>
        <authorList>
            <person name="Russ C."/>
            <person name="Cuomo C."/>
            <person name="Burger G."/>
            <person name="Gray M.W."/>
            <person name="Holland P.W.H."/>
            <person name="King N."/>
            <person name="Lang F.B.F."/>
            <person name="Roger A.J."/>
            <person name="Ruiz-Trillo I."/>
            <person name="Young S.K."/>
            <person name="Zeng Q."/>
            <person name="Gargeya S."/>
            <person name="Alvarado L."/>
            <person name="Berlin A."/>
            <person name="Chapman S.B."/>
            <person name="Chen Z."/>
            <person name="Freedman E."/>
            <person name="Gellesch M."/>
            <person name="Goldberg J."/>
            <person name="Griggs A."/>
            <person name="Gujja S."/>
            <person name="Heilman E."/>
            <person name="Heiman D."/>
            <person name="Howarth C."/>
            <person name="Mehta T."/>
            <person name="Neiman D."/>
            <person name="Pearson M."/>
            <person name="Roberts A."/>
            <person name="Saif S."/>
            <person name="Shea T."/>
            <person name="Shenoy N."/>
            <person name="Sisk P."/>
            <person name="Stolte C."/>
            <person name="Sykes S."/>
            <person name="White J."/>
            <person name="Yandava C."/>
            <person name="Haas B."/>
            <person name="Nusbaum C."/>
            <person name="Birren B."/>
        </authorList>
    </citation>
    <scope>NUCLEOTIDE SEQUENCE</scope>
    <source>
        <strain evidence="3">ATCC 30864</strain>
    </source>
</reference>
<sequence>MPSSAATAAAAAAPAPAPSVATNRLATEKSPYLLQHAHNPVDWYPWGPEAFQKARERQLPIFLSVGYSTCHWCHVMEEQSFMNPGIASIMNKNFVNIKVDREERPDVDRVYMAFITATTGHGGWPMSVWLTPELTPIFGGTYFPPEDKWGTPGFPFLLAKIAALWSSRRDEILLKGRGIMQLLEQGIDARLQPTEESNEGAVSDAKQDSARDWLELAFTKFEEEFDPQLGGFGGAPKFPRPVILQFLLNLYAHFSRVTASLKAQATDATPSPTSASPRLAGAPVAAAAATTLSASPKLKGSRRLSVAERNCLQTMRMCTTTLDAMHRGGLYDHLGGGFHRYSVDQFWHVPHFEKMLFDQAQLALTYAMGFQLTRIPAYAQVCRDTLAYVLRDLAHPLGGFFSAEDADSLPSVTSESKSEGAYYVWSYEEISTTLSQGDCAAGVASNATDLAVFCYAFGVRPQGNIRRESNPHGELARKNHLFQEYTLQETADHFHLPLADVANRLENARARLHGIRAARPRPHLDDKIIAAWNGLMISALAKAGGVVEEPLFIHAAQKAARFLRGSMYNTESGQLVRSWRDGSASKVGGFLSDYAFVIQGLLDLYEVDGDTTWLEWALQLQSKQDELFHDPNGGGGYFVTSTHDPSILVRLKCEEDSAEPAGNSIAAINLLRLANLVNRPEMRDRAAALITSHQFLFSNAPTALPMMLSALQFLHSPNVQVVLVTKNSPTDVPKPKDEPTRPAAAASAASEAATELQSVVLSQCFIPFKSIVHLQSDASRRFLRNKLPAVDDYQMIDNQPTAYVCQSFACQAPVTSVRELRTLLGATLPVQPFSP</sequence>
<dbReference type="PIRSF" id="PIRSF006402">
    <property type="entry name" value="UCP006402_thioredoxin"/>
    <property type="match status" value="1"/>
</dbReference>
<dbReference type="InterPro" id="IPR008928">
    <property type="entry name" value="6-hairpin_glycosidase_sf"/>
</dbReference>
<dbReference type="AlphaFoldDB" id="A0A0D2WN55"/>
<proteinExistence type="predicted"/>
<name>A0A0D2WN55_CAPO3</name>
<dbReference type="EMBL" id="KE346363">
    <property type="protein sequence ID" value="KJE92465.1"/>
    <property type="molecule type" value="Genomic_DNA"/>
</dbReference>
<dbReference type="SUPFAM" id="SSF52833">
    <property type="entry name" value="Thioredoxin-like"/>
    <property type="match status" value="1"/>
</dbReference>
<dbReference type="Gene3D" id="3.40.30.10">
    <property type="entry name" value="Glutaredoxin"/>
    <property type="match status" value="1"/>
</dbReference>
<accession>A0A0D2WN55</accession>
<dbReference type="OrthoDB" id="1923667at2759"/>
<gene>
    <name evidence="2" type="ORF">CAOG_003437</name>
</gene>
<organism evidence="2 3">
    <name type="scientific">Capsaspora owczarzaki (strain ATCC 30864)</name>
    <dbReference type="NCBI Taxonomy" id="595528"/>
    <lineage>
        <taxon>Eukaryota</taxon>
        <taxon>Filasterea</taxon>
        <taxon>Capsaspora</taxon>
    </lineage>
</organism>
<evidence type="ECO:0000313" key="3">
    <source>
        <dbReference type="Proteomes" id="UP000008743"/>
    </source>
</evidence>
<dbReference type="GO" id="GO:0005975">
    <property type="term" value="P:carbohydrate metabolic process"/>
    <property type="evidence" value="ECO:0007669"/>
    <property type="project" value="InterPro"/>
</dbReference>
<dbReference type="Gene3D" id="1.50.10.10">
    <property type="match status" value="1"/>
</dbReference>
<dbReference type="Proteomes" id="UP000008743">
    <property type="component" value="Unassembled WGS sequence"/>
</dbReference>
<dbReference type="InterPro" id="IPR024705">
    <property type="entry name" value="Ssp411"/>
</dbReference>
<dbReference type="PhylomeDB" id="A0A0D2WN55"/>
<dbReference type="Pfam" id="PF03190">
    <property type="entry name" value="Thioredox_DsbH"/>
    <property type="match status" value="1"/>
</dbReference>
<feature type="domain" description="Spermatogenesis-associated protein 20-like TRX" evidence="1">
    <location>
        <begin position="22"/>
        <end position="183"/>
    </location>
</feature>
<keyword evidence="3" id="KW-1185">Reference proteome</keyword>
<dbReference type="InterPro" id="IPR004879">
    <property type="entry name" value="Ssp411-like_TRX"/>
</dbReference>
<dbReference type="SUPFAM" id="SSF48208">
    <property type="entry name" value="Six-hairpin glycosidases"/>
    <property type="match status" value="1"/>
</dbReference>
<dbReference type="PANTHER" id="PTHR42899:SF1">
    <property type="entry name" value="SPERMATOGENESIS-ASSOCIATED PROTEIN 20"/>
    <property type="match status" value="1"/>
</dbReference>
<dbReference type="InParanoid" id="A0A0D2WN55"/>
<dbReference type="STRING" id="595528.A0A0D2WN55"/>
<dbReference type="InterPro" id="IPR012341">
    <property type="entry name" value="6hp_glycosidase-like_sf"/>
</dbReference>
<dbReference type="PANTHER" id="PTHR42899">
    <property type="entry name" value="SPERMATOGENESIS-ASSOCIATED PROTEIN 20"/>
    <property type="match status" value="1"/>
</dbReference>
<protein>
    <submittedName>
        <fullName evidence="2">Spermatogenesis-associated protein 20</fullName>
    </submittedName>
</protein>
<dbReference type="CDD" id="cd02955">
    <property type="entry name" value="SSP411"/>
    <property type="match status" value="1"/>
</dbReference>